<dbReference type="KEGG" id="sfiy:F0344_34405"/>
<keyword evidence="1" id="KW-0614">Plasmid</keyword>
<protein>
    <submittedName>
        <fullName evidence="1">Plasmid partition protein</fullName>
    </submittedName>
</protein>
<dbReference type="AlphaFoldDB" id="A0A7G7BW54"/>
<keyword evidence="2" id="KW-1185">Reference proteome</keyword>
<evidence type="ECO:0000313" key="2">
    <source>
        <dbReference type="Proteomes" id="UP000515307"/>
    </source>
</evidence>
<dbReference type="RefSeq" id="WP_185303050.1">
    <property type="nucleotide sequence ID" value="NZ_CP045703.1"/>
</dbReference>
<name>A0A7G7BW54_9ACTN</name>
<evidence type="ECO:0000313" key="1">
    <source>
        <dbReference type="EMBL" id="QNE79569.1"/>
    </source>
</evidence>
<accession>A0A7G7BW54</accession>
<sequence>MLIANISPRSMGKTTDTGMMGHAFHEAGYRVQLWDADESEHLTQWSELAGFPFSVEHNASAKFAEEYTPLGEDGIDIVDVGHTENHPHIADSVLKVADLVIVHMEPSMADYQRVHQPRTSTPVKTMVGRSAFDRPSRTAPPMWVLLNRVRPNVRSEKEIRGLLADADYNVLTVKIPVLDDIKQATGFPVENAARGPFGELITEMQTRGWSKVPNTATASGECGLGVCSGSGGHGPGCVVGSVTSADGARCCGSGA</sequence>
<organism evidence="1 2">
    <name type="scientific">Streptomyces finlayi</name>
    <dbReference type="NCBI Taxonomy" id="67296"/>
    <lineage>
        <taxon>Bacteria</taxon>
        <taxon>Bacillati</taxon>
        <taxon>Actinomycetota</taxon>
        <taxon>Actinomycetes</taxon>
        <taxon>Kitasatosporales</taxon>
        <taxon>Streptomycetaceae</taxon>
        <taxon>Streptomyces</taxon>
    </lineage>
</organism>
<dbReference type="SUPFAM" id="SSF52540">
    <property type="entry name" value="P-loop containing nucleoside triphosphate hydrolases"/>
    <property type="match status" value="1"/>
</dbReference>
<geneLocation type="plasmid" evidence="1 2">
    <name>unnamed1</name>
</geneLocation>
<gene>
    <name evidence="1" type="ORF">F0344_34405</name>
</gene>
<proteinExistence type="predicted"/>
<dbReference type="InterPro" id="IPR027417">
    <property type="entry name" value="P-loop_NTPase"/>
</dbReference>
<dbReference type="EMBL" id="CP045703">
    <property type="protein sequence ID" value="QNE79569.1"/>
    <property type="molecule type" value="Genomic_DNA"/>
</dbReference>
<dbReference type="Proteomes" id="UP000515307">
    <property type="component" value="Plasmid unnamed1"/>
</dbReference>
<reference evidence="2" key="1">
    <citation type="submission" date="2019-10" db="EMBL/GenBank/DDBJ databases">
        <title>Antimicrobial potential of Antarctic Bacteria.</title>
        <authorList>
            <person name="Benaud N."/>
            <person name="Edwards R.J."/>
            <person name="Ferrari B.C."/>
        </authorList>
    </citation>
    <scope>NUCLEOTIDE SEQUENCE [LARGE SCALE GENOMIC DNA]</scope>
    <source>
        <strain evidence="2">NBSH44</strain>
        <plasmid evidence="2">unnamed1</plasmid>
    </source>
</reference>
<dbReference type="Gene3D" id="3.40.50.300">
    <property type="entry name" value="P-loop containing nucleotide triphosphate hydrolases"/>
    <property type="match status" value="1"/>
</dbReference>